<evidence type="ECO:0000259" key="5">
    <source>
        <dbReference type="PROSITE" id="PS01124"/>
    </source>
</evidence>
<dbReference type="Pfam" id="PF20240">
    <property type="entry name" value="DUF6597"/>
    <property type="match status" value="1"/>
</dbReference>
<proteinExistence type="predicted"/>
<organism evidence="6 7">
    <name type="scientific">Cohnella ginsengisoli</name>
    <dbReference type="NCBI Taxonomy" id="425004"/>
    <lineage>
        <taxon>Bacteria</taxon>
        <taxon>Bacillati</taxon>
        <taxon>Bacillota</taxon>
        <taxon>Bacilli</taxon>
        <taxon>Bacillales</taxon>
        <taxon>Paenibacillaceae</taxon>
        <taxon>Cohnella</taxon>
    </lineage>
</organism>
<keyword evidence="1" id="KW-0805">Transcription regulation</keyword>
<dbReference type="GO" id="GO:0003700">
    <property type="term" value="F:DNA-binding transcription factor activity"/>
    <property type="evidence" value="ECO:0007669"/>
    <property type="project" value="InterPro"/>
</dbReference>
<dbReference type="InterPro" id="IPR018060">
    <property type="entry name" value="HTH_AraC"/>
</dbReference>
<dbReference type="SUPFAM" id="SSF46689">
    <property type="entry name" value="Homeodomain-like"/>
    <property type="match status" value="1"/>
</dbReference>
<evidence type="ECO:0000256" key="1">
    <source>
        <dbReference type="ARBA" id="ARBA00023015"/>
    </source>
</evidence>
<keyword evidence="2" id="KW-0238">DNA-binding</keyword>
<dbReference type="Gene3D" id="1.10.10.60">
    <property type="entry name" value="Homeodomain-like"/>
    <property type="match status" value="1"/>
</dbReference>
<dbReference type="SMART" id="SM00342">
    <property type="entry name" value="HTH_ARAC"/>
    <property type="match status" value="1"/>
</dbReference>
<gene>
    <name evidence="6" type="ORF">OMP38_00045</name>
</gene>
<dbReference type="InterPro" id="IPR050204">
    <property type="entry name" value="AraC_XylS_family_regulators"/>
</dbReference>
<dbReference type="Proteomes" id="UP001153387">
    <property type="component" value="Unassembled WGS sequence"/>
</dbReference>
<evidence type="ECO:0000313" key="6">
    <source>
        <dbReference type="EMBL" id="MDG0789415.1"/>
    </source>
</evidence>
<comment type="caution">
    <text evidence="6">The sequence shown here is derived from an EMBL/GenBank/DDBJ whole genome shotgun (WGS) entry which is preliminary data.</text>
</comment>
<feature type="domain" description="HTH araC/xylS-type" evidence="5">
    <location>
        <begin position="173"/>
        <end position="271"/>
    </location>
</feature>
<protein>
    <submittedName>
        <fullName evidence="6">Helix-turn-helix transcriptional regulator</fullName>
    </submittedName>
</protein>
<name>A0A9X4KCM4_9BACL</name>
<keyword evidence="7" id="KW-1185">Reference proteome</keyword>
<evidence type="ECO:0000256" key="3">
    <source>
        <dbReference type="ARBA" id="ARBA00023163"/>
    </source>
</evidence>
<evidence type="ECO:0000313" key="7">
    <source>
        <dbReference type="Proteomes" id="UP001153387"/>
    </source>
</evidence>
<evidence type="ECO:0000256" key="2">
    <source>
        <dbReference type="ARBA" id="ARBA00023125"/>
    </source>
</evidence>
<dbReference type="InterPro" id="IPR009057">
    <property type="entry name" value="Homeodomain-like_sf"/>
</dbReference>
<keyword evidence="3" id="KW-0804">Transcription</keyword>
<dbReference type="Pfam" id="PF12833">
    <property type="entry name" value="HTH_18"/>
    <property type="match status" value="1"/>
</dbReference>
<dbReference type="EMBL" id="JAPDHZ010000002">
    <property type="protein sequence ID" value="MDG0789415.1"/>
    <property type="molecule type" value="Genomic_DNA"/>
</dbReference>
<dbReference type="PANTHER" id="PTHR46796">
    <property type="entry name" value="HTH-TYPE TRANSCRIPTIONAL ACTIVATOR RHAS-RELATED"/>
    <property type="match status" value="1"/>
</dbReference>
<reference evidence="6 7" key="1">
    <citation type="submission" date="2022-10" db="EMBL/GenBank/DDBJ databases">
        <title>Comparative genomic analysis of Cohnella hashimotonis sp. nov., isolated from the International Space Station.</title>
        <authorList>
            <person name="Simpson A."/>
            <person name="Venkateswaran K."/>
        </authorList>
    </citation>
    <scope>NUCLEOTIDE SEQUENCE [LARGE SCALE GENOMIC DNA]</scope>
    <source>
        <strain evidence="6 7">DSM 18997</strain>
    </source>
</reference>
<accession>A0A9X4KCM4</accession>
<dbReference type="PANTHER" id="PTHR46796:SF13">
    <property type="entry name" value="HTH-TYPE TRANSCRIPTIONAL ACTIVATOR RHAS"/>
    <property type="match status" value="1"/>
</dbReference>
<dbReference type="GO" id="GO:0043565">
    <property type="term" value="F:sequence-specific DNA binding"/>
    <property type="evidence" value="ECO:0007669"/>
    <property type="project" value="InterPro"/>
</dbReference>
<feature type="region of interest" description="Disordered" evidence="4">
    <location>
        <begin position="1"/>
        <end position="21"/>
    </location>
</feature>
<dbReference type="InterPro" id="IPR046532">
    <property type="entry name" value="DUF6597"/>
</dbReference>
<sequence>MMHPYRPLHAPQLQPKQHRHSHQFREFAPNRRLASHVASYWTVDFQPVSGNQGHRVIPDGCVDIVVDLRASSSRQAAYVVGLTTQVEVLRFTEVRSVWGIRLYSESARTILKTPLSALTASRVFMEELWGQEALDWVEQLLTAQSVPDRIAVVERQLDRILAADDSPAPTLVYQSMQYIYDCKGNLSVTDLADKVNFSERHLRRAFDRELGLSPKEMLGIVRFQSVLEELYSGDYSSLTDLALQHGYYDQSHFAGAFMRYYGLPLKRLTKRE</sequence>
<evidence type="ECO:0000256" key="4">
    <source>
        <dbReference type="SAM" id="MobiDB-lite"/>
    </source>
</evidence>
<dbReference type="RefSeq" id="WP_277563366.1">
    <property type="nucleotide sequence ID" value="NZ_JAPDHZ010000002.1"/>
</dbReference>
<dbReference type="PROSITE" id="PS01124">
    <property type="entry name" value="HTH_ARAC_FAMILY_2"/>
    <property type="match status" value="1"/>
</dbReference>
<dbReference type="AlphaFoldDB" id="A0A9X4KCM4"/>